<feature type="non-terminal residue" evidence="2">
    <location>
        <position position="252"/>
    </location>
</feature>
<feature type="region of interest" description="Disordered" evidence="1">
    <location>
        <begin position="49"/>
        <end position="204"/>
    </location>
</feature>
<sequence>HGRPAGRPSKNLCRSGQGFRVPEEIAREAARLAGFTSERTARKAVRVFESDHQDIKDELDAGSISVSSADDRVRERDGEGAGEAGEEPREPVPEPARQPARDEPGDTAPTAATRASHDSAQLGGVERPPASGASGGEQQEDNEARAASGKPIHSESGGDMAEQSPGRQPRRTPVSVQQLPAQVPDDAEAGAEPDSVSVDGQVNDNERIRAARRLVEEAAGLVQTVANGQRGAGVDETFGEPCRDWAELLRET</sequence>
<reference evidence="2" key="1">
    <citation type="journal article" date="2014" name="Front. Microbiol.">
        <title>High frequency of phylogenetically diverse reductive dehalogenase-homologous genes in deep subseafloor sedimentary metagenomes.</title>
        <authorList>
            <person name="Kawai M."/>
            <person name="Futagami T."/>
            <person name="Toyoda A."/>
            <person name="Takaki Y."/>
            <person name="Nishi S."/>
            <person name="Hori S."/>
            <person name="Arai W."/>
            <person name="Tsubouchi T."/>
            <person name="Morono Y."/>
            <person name="Uchiyama I."/>
            <person name="Ito T."/>
            <person name="Fujiyama A."/>
            <person name="Inagaki F."/>
            <person name="Takami H."/>
        </authorList>
    </citation>
    <scope>NUCLEOTIDE SEQUENCE</scope>
    <source>
        <strain evidence="2">Expedition CK06-06</strain>
    </source>
</reference>
<evidence type="ECO:0000256" key="1">
    <source>
        <dbReference type="SAM" id="MobiDB-lite"/>
    </source>
</evidence>
<feature type="compositionally biased region" description="Basic and acidic residues" evidence="1">
    <location>
        <begin position="69"/>
        <end position="79"/>
    </location>
</feature>
<proteinExistence type="predicted"/>
<dbReference type="AlphaFoldDB" id="X0XR40"/>
<dbReference type="EMBL" id="BARS01042069">
    <property type="protein sequence ID" value="GAG39113.1"/>
    <property type="molecule type" value="Genomic_DNA"/>
</dbReference>
<evidence type="ECO:0000313" key="2">
    <source>
        <dbReference type="EMBL" id="GAG39113.1"/>
    </source>
</evidence>
<feature type="non-terminal residue" evidence="2">
    <location>
        <position position="1"/>
    </location>
</feature>
<name>X0XR40_9ZZZZ</name>
<accession>X0XR40</accession>
<organism evidence="2">
    <name type="scientific">marine sediment metagenome</name>
    <dbReference type="NCBI Taxonomy" id="412755"/>
    <lineage>
        <taxon>unclassified sequences</taxon>
        <taxon>metagenomes</taxon>
        <taxon>ecological metagenomes</taxon>
    </lineage>
</organism>
<gene>
    <name evidence="2" type="ORF">S01H1_63881</name>
</gene>
<feature type="compositionally biased region" description="Basic and acidic residues" evidence="1">
    <location>
        <begin position="49"/>
        <end position="59"/>
    </location>
</feature>
<protein>
    <submittedName>
        <fullName evidence="2">Uncharacterized protein</fullName>
    </submittedName>
</protein>
<comment type="caution">
    <text evidence="2">The sequence shown here is derived from an EMBL/GenBank/DDBJ whole genome shotgun (WGS) entry which is preliminary data.</text>
</comment>